<keyword evidence="2" id="KW-0732">Signal</keyword>
<feature type="signal peptide" evidence="2">
    <location>
        <begin position="1"/>
        <end position="22"/>
    </location>
</feature>
<dbReference type="SMART" id="SM00671">
    <property type="entry name" value="SEL1"/>
    <property type="match status" value="1"/>
</dbReference>
<sequence length="351" mass="39080">MPSVVHLFLTSLAILFPSVAFARCADATTPALTCQIAGKQQRVNLCLTQDSAIYSYGMADAPPELTLTAKLTDLDYRRRDGAGSTIDEVVTFRSGDHAFQIDMGFDGGDDPYLSSLAEYTRLTVTRGDTQLAALECAPPTIERAYDRIAGAMRDVGRDKDSNVQTLPEEGWQPLPPVSNIPECERVPNSNADTCWDWGSIAERHGQTADAIAFYDKACDEGFISPNCYYVGKFRLLNPQFRDYGKAADRFRLVCEDDDIGTGPYGCKYIGWMHHTGTGQMKDPQLAWYYLNRACFTHNDGQFIDAEGCHFLANMPSSHQMAQRWAIKLRNMSPLCRWRWAAPTAPKPFAAI</sequence>
<evidence type="ECO:0000313" key="3">
    <source>
        <dbReference type="EMBL" id="MBC9247717.1"/>
    </source>
</evidence>
<organism evidence="3 4">
    <name type="scientific">Paracoccus amoyensis</name>
    <dbReference type="NCBI Taxonomy" id="2760093"/>
    <lineage>
        <taxon>Bacteria</taxon>
        <taxon>Pseudomonadati</taxon>
        <taxon>Pseudomonadota</taxon>
        <taxon>Alphaproteobacteria</taxon>
        <taxon>Rhodobacterales</taxon>
        <taxon>Paracoccaceae</taxon>
        <taxon>Paracoccus</taxon>
    </lineage>
</organism>
<dbReference type="Proteomes" id="UP000608594">
    <property type="component" value="Unassembled WGS sequence"/>
</dbReference>
<reference evidence="3" key="1">
    <citation type="submission" date="2020-08" db="EMBL/GenBank/DDBJ databases">
        <title>Paracoccus amoyensis sp. nov., isolated from the surface seawater at coast of Xiamen, Fujian.</title>
        <authorList>
            <person name="Lyu L."/>
        </authorList>
    </citation>
    <scope>NUCLEOTIDE SEQUENCE</scope>
    <source>
        <strain evidence="3">11-3</strain>
    </source>
</reference>
<dbReference type="InterPro" id="IPR011990">
    <property type="entry name" value="TPR-like_helical_dom_sf"/>
</dbReference>
<name>A0A926J6X2_9RHOB</name>
<dbReference type="InterPro" id="IPR006597">
    <property type="entry name" value="Sel1-like"/>
</dbReference>
<evidence type="ECO:0000256" key="1">
    <source>
        <dbReference type="SAM" id="MobiDB-lite"/>
    </source>
</evidence>
<dbReference type="EMBL" id="JACOQL010000004">
    <property type="protein sequence ID" value="MBC9247717.1"/>
    <property type="molecule type" value="Genomic_DNA"/>
</dbReference>
<evidence type="ECO:0000256" key="2">
    <source>
        <dbReference type="SAM" id="SignalP"/>
    </source>
</evidence>
<evidence type="ECO:0000313" key="4">
    <source>
        <dbReference type="Proteomes" id="UP000608594"/>
    </source>
</evidence>
<dbReference type="Gene3D" id="1.25.40.10">
    <property type="entry name" value="Tetratricopeptide repeat domain"/>
    <property type="match status" value="1"/>
</dbReference>
<dbReference type="AlphaFoldDB" id="A0A926J6X2"/>
<dbReference type="SUPFAM" id="SSF81901">
    <property type="entry name" value="HCP-like"/>
    <property type="match status" value="1"/>
</dbReference>
<protein>
    <submittedName>
        <fullName evidence="3">Sel1 repeat family protein</fullName>
    </submittedName>
</protein>
<feature type="chain" id="PRO_5037410935" evidence="2">
    <location>
        <begin position="23"/>
        <end position="351"/>
    </location>
</feature>
<comment type="caution">
    <text evidence="3">The sequence shown here is derived from an EMBL/GenBank/DDBJ whole genome shotgun (WGS) entry which is preliminary data.</text>
</comment>
<accession>A0A926J6X2</accession>
<proteinExistence type="predicted"/>
<keyword evidence="4" id="KW-1185">Reference proteome</keyword>
<feature type="region of interest" description="Disordered" evidence="1">
    <location>
        <begin position="157"/>
        <end position="178"/>
    </location>
</feature>
<gene>
    <name evidence="3" type="ORF">H4P12_13620</name>
</gene>